<organism evidence="1 2">
    <name type="scientific">Trifolium pratense</name>
    <name type="common">Red clover</name>
    <dbReference type="NCBI Taxonomy" id="57577"/>
    <lineage>
        <taxon>Eukaryota</taxon>
        <taxon>Viridiplantae</taxon>
        <taxon>Streptophyta</taxon>
        <taxon>Embryophyta</taxon>
        <taxon>Tracheophyta</taxon>
        <taxon>Spermatophyta</taxon>
        <taxon>Magnoliopsida</taxon>
        <taxon>eudicotyledons</taxon>
        <taxon>Gunneridae</taxon>
        <taxon>Pentapetalae</taxon>
        <taxon>rosids</taxon>
        <taxon>fabids</taxon>
        <taxon>Fabales</taxon>
        <taxon>Fabaceae</taxon>
        <taxon>Papilionoideae</taxon>
        <taxon>50 kb inversion clade</taxon>
        <taxon>NPAAA clade</taxon>
        <taxon>Hologalegina</taxon>
        <taxon>IRL clade</taxon>
        <taxon>Trifolieae</taxon>
        <taxon>Trifolium</taxon>
    </lineage>
</organism>
<comment type="caution">
    <text evidence="1">The sequence shown here is derived from an EMBL/GenBank/DDBJ whole genome shotgun (WGS) entry which is preliminary data.</text>
</comment>
<proteinExistence type="predicted"/>
<reference evidence="1 2" key="2">
    <citation type="journal article" date="2017" name="Front. Plant Sci.">
        <title>Gene Classification and Mining of Molecular Markers Useful in Red Clover (Trifolium pratense) Breeding.</title>
        <authorList>
            <person name="Istvanek J."/>
            <person name="Dluhosova J."/>
            <person name="Dluhos P."/>
            <person name="Patkova L."/>
            <person name="Nedelnik J."/>
            <person name="Repkova J."/>
        </authorList>
    </citation>
    <scope>NUCLEOTIDE SEQUENCE [LARGE SCALE GENOMIC DNA]</scope>
    <source>
        <strain evidence="2">cv. Tatra</strain>
        <tissue evidence="1">Young leaves</tissue>
    </source>
</reference>
<sequence length="133" mass="14522">MRERQCSSVPSIGVNHVKFPKILHVGDVGIALGWLSRRRFKQVNRAWAPLVDVISRSASTGFDPRSPSCQQHQIWSRSCGCPRGVPQWRDAEDSAHVTGVGKAPLSCGLNGSLPPSLVSWNTQSVQLISIADH</sequence>
<dbReference type="AlphaFoldDB" id="A0A2K3LST4"/>
<dbReference type="Proteomes" id="UP000236291">
    <property type="component" value="Unassembled WGS sequence"/>
</dbReference>
<protein>
    <submittedName>
        <fullName evidence="1">Uncharacterized protein</fullName>
    </submittedName>
</protein>
<evidence type="ECO:0000313" key="1">
    <source>
        <dbReference type="EMBL" id="PNX81604.1"/>
    </source>
</evidence>
<dbReference type="EMBL" id="ASHM01040235">
    <property type="protein sequence ID" value="PNX81604.1"/>
    <property type="molecule type" value="Genomic_DNA"/>
</dbReference>
<reference evidence="1 2" key="1">
    <citation type="journal article" date="2014" name="Am. J. Bot.">
        <title>Genome assembly and annotation for red clover (Trifolium pratense; Fabaceae).</title>
        <authorList>
            <person name="Istvanek J."/>
            <person name="Jaros M."/>
            <person name="Krenek A."/>
            <person name="Repkova J."/>
        </authorList>
    </citation>
    <scope>NUCLEOTIDE SEQUENCE [LARGE SCALE GENOMIC DNA]</scope>
    <source>
        <strain evidence="2">cv. Tatra</strain>
        <tissue evidence="1">Young leaves</tissue>
    </source>
</reference>
<name>A0A2K3LST4_TRIPR</name>
<gene>
    <name evidence="1" type="ORF">L195_g037628</name>
</gene>
<accession>A0A2K3LST4</accession>
<evidence type="ECO:0000313" key="2">
    <source>
        <dbReference type="Proteomes" id="UP000236291"/>
    </source>
</evidence>